<gene>
    <name evidence="2" type="ORF">ACFFTO_18055</name>
</gene>
<reference evidence="2 3" key="1">
    <citation type="submission" date="2024-09" db="EMBL/GenBank/DDBJ databases">
        <authorList>
            <person name="Sun Q."/>
            <person name="Mori K."/>
        </authorList>
    </citation>
    <scope>NUCLEOTIDE SEQUENCE [LARGE SCALE GENOMIC DNA]</scope>
    <source>
        <strain evidence="2 3">JCM 13852</strain>
    </source>
</reference>
<evidence type="ECO:0000313" key="3">
    <source>
        <dbReference type="Proteomes" id="UP001589535"/>
    </source>
</evidence>
<sequence>MPAEILHDQRMSQCEALVIGEGETRVAALLDAINAAADAPDLAVILQASPEVTAARSPSAAHTIGSTPAKTAAAGS</sequence>
<keyword evidence="3" id="KW-1185">Reference proteome</keyword>
<name>A0ABV5U402_9PSEU</name>
<accession>A0ABV5U402</accession>
<dbReference type="Proteomes" id="UP001589535">
    <property type="component" value="Unassembled WGS sequence"/>
</dbReference>
<evidence type="ECO:0000256" key="1">
    <source>
        <dbReference type="SAM" id="MobiDB-lite"/>
    </source>
</evidence>
<evidence type="ECO:0000313" key="2">
    <source>
        <dbReference type="EMBL" id="MFB9686104.1"/>
    </source>
</evidence>
<protein>
    <submittedName>
        <fullName evidence="2">Uncharacterized protein</fullName>
    </submittedName>
</protein>
<feature type="region of interest" description="Disordered" evidence="1">
    <location>
        <begin position="55"/>
        <end position="76"/>
    </location>
</feature>
<proteinExistence type="predicted"/>
<organism evidence="2 3">
    <name type="scientific">Amycolatopsis plumensis</name>
    <dbReference type="NCBI Taxonomy" id="236508"/>
    <lineage>
        <taxon>Bacteria</taxon>
        <taxon>Bacillati</taxon>
        <taxon>Actinomycetota</taxon>
        <taxon>Actinomycetes</taxon>
        <taxon>Pseudonocardiales</taxon>
        <taxon>Pseudonocardiaceae</taxon>
        <taxon>Amycolatopsis</taxon>
    </lineage>
</organism>
<comment type="caution">
    <text evidence="2">The sequence shown here is derived from an EMBL/GenBank/DDBJ whole genome shotgun (WGS) entry which is preliminary data.</text>
</comment>
<dbReference type="EMBL" id="JBHMBK010000012">
    <property type="protein sequence ID" value="MFB9686104.1"/>
    <property type="molecule type" value="Genomic_DNA"/>
</dbReference>
<dbReference type="RefSeq" id="WP_378194752.1">
    <property type="nucleotide sequence ID" value="NZ_JBHMBK010000012.1"/>
</dbReference>